<comment type="caution">
    <text evidence="2">The sequence shown here is derived from an EMBL/GenBank/DDBJ whole genome shotgun (WGS) entry which is preliminary data.</text>
</comment>
<reference evidence="2 3" key="1">
    <citation type="journal article" date="2013" name="Int. J. Syst. Evol. Microbiol.">
        <title>Marinicauda pacifica gen. nov., sp. nov., a prosthecate alphaproteobacterium of the family Hyphomonadaceae isolated from deep seawater.</title>
        <authorList>
            <person name="Zhang X.Y."/>
            <person name="Li G.W."/>
            <person name="Wang C.S."/>
            <person name="Zhang Y.J."/>
            <person name="Xu X.W."/>
            <person name="Li H."/>
            <person name="Liu A."/>
            <person name="Liu C."/>
            <person name="Xie B.B."/>
            <person name="Qin Q.L."/>
            <person name="Xu Z."/>
            <person name="Chen X.L."/>
            <person name="Zhou B.C."/>
            <person name="Zhang Y.Z."/>
        </authorList>
    </citation>
    <scope>NUCLEOTIDE SEQUENCE [LARGE SCALE GENOMIC DNA]</scope>
    <source>
        <strain evidence="2 3">P-1 km-3</strain>
    </source>
</reference>
<dbReference type="OrthoDB" id="7631486at2"/>
<gene>
    <name evidence="2" type="ORF">E5162_12810</name>
</gene>
<dbReference type="AlphaFoldDB" id="A0A4V3RZ26"/>
<evidence type="ECO:0000313" key="3">
    <source>
        <dbReference type="Proteomes" id="UP000305451"/>
    </source>
</evidence>
<keyword evidence="1" id="KW-1133">Transmembrane helix</keyword>
<evidence type="ECO:0000313" key="2">
    <source>
        <dbReference type="EMBL" id="TGY92509.1"/>
    </source>
</evidence>
<protein>
    <submittedName>
        <fullName evidence="2">Uncharacterized protein</fullName>
    </submittedName>
</protein>
<keyword evidence="1" id="KW-0812">Transmembrane</keyword>
<name>A0A4V3RZ26_9PROT</name>
<organism evidence="2 3">
    <name type="scientific">Marinicauda pacifica</name>
    <dbReference type="NCBI Taxonomy" id="1133559"/>
    <lineage>
        <taxon>Bacteria</taxon>
        <taxon>Pseudomonadati</taxon>
        <taxon>Pseudomonadota</taxon>
        <taxon>Alphaproteobacteria</taxon>
        <taxon>Maricaulales</taxon>
        <taxon>Maricaulaceae</taxon>
        <taxon>Marinicauda</taxon>
    </lineage>
</organism>
<accession>A0A4V3RZ26</accession>
<keyword evidence="3" id="KW-1185">Reference proteome</keyword>
<proteinExistence type="predicted"/>
<dbReference type="RefSeq" id="WP_135945644.1">
    <property type="nucleotide sequence ID" value="NZ_BMEI01000003.1"/>
</dbReference>
<dbReference type="EMBL" id="SRXV01000003">
    <property type="protein sequence ID" value="TGY92509.1"/>
    <property type="molecule type" value="Genomic_DNA"/>
</dbReference>
<feature type="transmembrane region" description="Helical" evidence="1">
    <location>
        <begin position="160"/>
        <end position="180"/>
    </location>
</feature>
<evidence type="ECO:0000256" key="1">
    <source>
        <dbReference type="SAM" id="Phobius"/>
    </source>
</evidence>
<feature type="transmembrane region" description="Helical" evidence="1">
    <location>
        <begin position="129"/>
        <end position="154"/>
    </location>
</feature>
<sequence>MSAPTLDETGAEDRALAKLEDRRSLTGKTRSVRLYGDRIEVCEPGETLQRIRLDSVTQVRMSVEMAGRDTQVVCRVASKSTQIVFGSRSLSGPGSWQNNAVEFRGLVLALHKALQPRKLAVRFVEGQTLGFRLIMGAAGLSLATGGVVFAGYMLSVAGSAMLAAAALPFIVIGGYLAWVFRPGVPLPYNPDQLIARFERAPEPDAGRASPD</sequence>
<keyword evidence="1" id="KW-0472">Membrane</keyword>
<dbReference type="Proteomes" id="UP000305451">
    <property type="component" value="Unassembled WGS sequence"/>
</dbReference>